<keyword evidence="4" id="KW-1185">Reference proteome</keyword>
<dbReference type="InterPro" id="IPR024930">
    <property type="entry name" value="Skp_dom_sf"/>
</dbReference>
<accession>A0A7X5ZV55</accession>
<evidence type="ECO:0000313" key="3">
    <source>
        <dbReference type="EMBL" id="NIJ64766.1"/>
    </source>
</evidence>
<protein>
    <submittedName>
        <fullName evidence="3">Skp family chaperone for outer membrane proteins</fullName>
    </submittedName>
</protein>
<dbReference type="PROSITE" id="PS00018">
    <property type="entry name" value="EF_HAND_1"/>
    <property type="match status" value="1"/>
</dbReference>
<comment type="caution">
    <text evidence="3">The sequence shown here is derived from an EMBL/GenBank/DDBJ whole genome shotgun (WGS) entry which is preliminary data.</text>
</comment>
<dbReference type="Proteomes" id="UP000564677">
    <property type="component" value="Unassembled WGS sequence"/>
</dbReference>
<dbReference type="SMART" id="SM00935">
    <property type="entry name" value="OmpH"/>
    <property type="match status" value="1"/>
</dbReference>
<dbReference type="SUPFAM" id="SSF111384">
    <property type="entry name" value="OmpH-like"/>
    <property type="match status" value="1"/>
</dbReference>
<dbReference type="Gene3D" id="3.30.910.20">
    <property type="entry name" value="Skp domain"/>
    <property type="match status" value="1"/>
</dbReference>
<keyword evidence="2" id="KW-0732">Signal</keyword>
<dbReference type="AlphaFoldDB" id="A0A7X5ZV55"/>
<gene>
    <name evidence="3" type="ORF">FHR20_001697</name>
</gene>
<reference evidence="3 4" key="1">
    <citation type="submission" date="2020-03" db="EMBL/GenBank/DDBJ databases">
        <title>Genomic Encyclopedia of Type Strains, Phase IV (KMG-IV): sequencing the most valuable type-strain genomes for metagenomic binning, comparative biology and taxonomic classification.</title>
        <authorList>
            <person name="Goeker M."/>
        </authorList>
    </citation>
    <scope>NUCLEOTIDE SEQUENCE [LARGE SCALE GENOMIC DNA]</scope>
    <source>
        <strain evidence="3 4">DSM 4733</strain>
    </source>
</reference>
<feature type="region of interest" description="Disordered" evidence="1">
    <location>
        <begin position="217"/>
        <end position="252"/>
    </location>
</feature>
<dbReference type="RefSeq" id="WP_208413443.1">
    <property type="nucleotide sequence ID" value="NZ_JAASQV010000001.1"/>
</dbReference>
<evidence type="ECO:0000313" key="4">
    <source>
        <dbReference type="Proteomes" id="UP000564677"/>
    </source>
</evidence>
<evidence type="ECO:0000256" key="1">
    <source>
        <dbReference type="SAM" id="MobiDB-lite"/>
    </source>
</evidence>
<name>A0A7X5ZV55_9SPHN</name>
<dbReference type="Pfam" id="PF03938">
    <property type="entry name" value="OmpH"/>
    <property type="match status" value="1"/>
</dbReference>
<dbReference type="InterPro" id="IPR018247">
    <property type="entry name" value="EF_Hand_1_Ca_BS"/>
</dbReference>
<dbReference type="GO" id="GO:0051082">
    <property type="term" value="F:unfolded protein binding"/>
    <property type="evidence" value="ECO:0007669"/>
    <property type="project" value="InterPro"/>
</dbReference>
<dbReference type="InterPro" id="IPR005632">
    <property type="entry name" value="Chaperone_Skp"/>
</dbReference>
<evidence type="ECO:0000256" key="2">
    <source>
        <dbReference type="SAM" id="SignalP"/>
    </source>
</evidence>
<dbReference type="EMBL" id="JAASQV010000001">
    <property type="protein sequence ID" value="NIJ64766.1"/>
    <property type="molecule type" value="Genomic_DNA"/>
</dbReference>
<feature type="signal peptide" evidence="2">
    <location>
        <begin position="1"/>
        <end position="26"/>
    </location>
</feature>
<organism evidence="3 4">
    <name type="scientific">Sphingomonas leidyi</name>
    <dbReference type="NCBI Taxonomy" id="68569"/>
    <lineage>
        <taxon>Bacteria</taxon>
        <taxon>Pseudomonadati</taxon>
        <taxon>Pseudomonadota</taxon>
        <taxon>Alphaproteobacteria</taxon>
        <taxon>Sphingomonadales</taxon>
        <taxon>Sphingomonadaceae</taxon>
        <taxon>Sphingomonas</taxon>
    </lineage>
</organism>
<proteinExistence type="predicted"/>
<sequence length="252" mass="26713">MITKKRIFAALLAAPAALVVAAPAHAQVNGIATASPVRVIDASKAFTAAQQQIQTTYKAAFDQINARRQAAQKEAEPLLAQLDTNKDKKVDDAELKAAQAAKNPVLDKIAAIQNAANTDVQKLSNPAARAELFAIESILRQYEPAQLRVVTARKISVVLSPEVFMYAPDSADISDAITAELDKSVPTVSIQPPADWQPARETLAMQQQLAQIEQMRAYQAAAQQQQRGAGAAPAPAAPAGAKPAGNKPAEPR</sequence>
<feature type="chain" id="PRO_5031416897" evidence="2">
    <location>
        <begin position="27"/>
        <end position="252"/>
    </location>
</feature>